<dbReference type="InterPro" id="IPR013783">
    <property type="entry name" value="Ig-like_fold"/>
</dbReference>
<protein>
    <submittedName>
        <fullName evidence="9">Carbohydrate-binding module family 32</fullName>
    </submittedName>
</protein>
<dbReference type="InterPro" id="IPR000421">
    <property type="entry name" value="FA58C"/>
</dbReference>
<dbReference type="RefSeq" id="XP_033688728.1">
    <property type="nucleotide sequence ID" value="XM_033831920.1"/>
</dbReference>
<keyword evidence="3 6" id="KW-1133">Transmembrane helix</keyword>
<dbReference type="GO" id="GO:0016020">
    <property type="term" value="C:membrane"/>
    <property type="evidence" value="ECO:0007669"/>
    <property type="project" value="UniProtKB-SubCell"/>
</dbReference>
<dbReference type="GO" id="GO:0022857">
    <property type="term" value="F:transmembrane transporter activity"/>
    <property type="evidence" value="ECO:0007669"/>
    <property type="project" value="InterPro"/>
</dbReference>
<dbReference type="CDD" id="cd02851">
    <property type="entry name" value="E_set_GO_C"/>
    <property type="match status" value="1"/>
</dbReference>
<dbReference type="GeneID" id="54585250"/>
<feature type="transmembrane region" description="Helical" evidence="6">
    <location>
        <begin position="351"/>
        <end position="371"/>
    </location>
</feature>
<dbReference type="Gene3D" id="2.60.40.10">
    <property type="entry name" value="Immunoglobulins"/>
    <property type="match status" value="1"/>
</dbReference>
<evidence type="ECO:0000313" key="10">
    <source>
        <dbReference type="Proteomes" id="UP000800094"/>
    </source>
</evidence>
<evidence type="ECO:0000259" key="7">
    <source>
        <dbReference type="PROSITE" id="PS50022"/>
    </source>
</evidence>
<dbReference type="InterPro" id="IPR006652">
    <property type="entry name" value="Kelch_1"/>
</dbReference>
<feature type="transmembrane region" description="Helical" evidence="6">
    <location>
        <begin position="414"/>
        <end position="433"/>
    </location>
</feature>
<dbReference type="CDD" id="cd17476">
    <property type="entry name" value="MFS_Amf1_MDR_like"/>
    <property type="match status" value="1"/>
</dbReference>
<keyword evidence="10" id="KW-1185">Reference proteome</keyword>
<organism evidence="9 10">
    <name type="scientific">Trematosphaeria pertusa</name>
    <dbReference type="NCBI Taxonomy" id="390896"/>
    <lineage>
        <taxon>Eukaryota</taxon>
        <taxon>Fungi</taxon>
        <taxon>Dikarya</taxon>
        <taxon>Ascomycota</taxon>
        <taxon>Pezizomycotina</taxon>
        <taxon>Dothideomycetes</taxon>
        <taxon>Pleosporomycetidae</taxon>
        <taxon>Pleosporales</taxon>
        <taxon>Massarineae</taxon>
        <taxon>Trematosphaeriaceae</taxon>
        <taxon>Trematosphaeria</taxon>
    </lineage>
</organism>
<dbReference type="SMART" id="SM00612">
    <property type="entry name" value="Kelch"/>
    <property type="match status" value="2"/>
</dbReference>
<feature type="transmembrane region" description="Helical" evidence="6">
    <location>
        <begin position="79"/>
        <end position="106"/>
    </location>
</feature>
<dbReference type="SUPFAM" id="SSF103473">
    <property type="entry name" value="MFS general substrate transporter"/>
    <property type="match status" value="1"/>
</dbReference>
<dbReference type="InterPro" id="IPR015202">
    <property type="entry name" value="GO-like_E_set"/>
</dbReference>
<proteinExistence type="predicted"/>
<dbReference type="InterPro" id="IPR020846">
    <property type="entry name" value="MFS_dom"/>
</dbReference>
<dbReference type="Gene3D" id="1.20.1250.20">
    <property type="entry name" value="MFS general substrate transporter like domains"/>
    <property type="match status" value="2"/>
</dbReference>
<feature type="transmembrane region" description="Helical" evidence="6">
    <location>
        <begin position="383"/>
        <end position="407"/>
    </location>
</feature>
<dbReference type="InterPro" id="IPR011043">
    <property type="entry name" value="Gal_Oxase/kelch_b-propeller"/>
</dbReference>
<dbReference type="OrthoDB" id="2019572at2759"/>
<feature type="transmembrane region" description="Helical" evidence="6">
    <location>
        <begin position="210"/>
        <end position="234"/>
    </location>
</feature>
<dbReference type="InterPro" id="IPR037293">
    <property type="entry name" value="Gal_Oxidase_central_sf"/>
</dbReference>
<feature type="transmembrane region" description="Helical" evidence="6">
    <location>
        <begin position="240"/>
        <end position="260"/>
    </location>
</feature>
<comment type="subcellular location">
    <subcellularLocation>
        <location evidence="1">Membrane</location>
        <topology evidence="1">Multi-pass membrane protein</topology>
    </subcellularLocation>
</comment>
<dbReference type="InterPro" id="IPR008979">
    <property type="entry name" value="Galactose-bd-like_sf"/>
</dbReference>
<feature type="transmembrane region" description="Helical" evidence="6">
    <location>
        <begin position="477"/>
        <end position="499"/>
    </location>
</feature>
<gene>
    <name evidence="9" type="ORF">BU26DRAFT_548126</name>
</gene>
<sequence>MKMDDTMKKEDEATMPSAEDSREPSISLSSSDDDFDSATANALHLEKTHSDIDPNDRTQDVELARTKSIAETMSPLREFLFIALLCSAQFTTQMGLVGTLAILHTIGDTLHITNPGVLSWLIAGYSLTVGSFILLSGRLGDVFGYKRMLVLGFVWLGVWTAVGGCSVWARRGDVLFVFARVAAGMGPAVLLPNALGLLGVTYREGRRKNMVFSLFGACAPGGAVVGGVFSSLWALLWWPWFFWSFAVAVFVLAGLSVLILPSVPVKPEIQKQDLMGKFHDLDLLGATVGITAMILFNFAWNQAPGFGWEKGYIYVLLIVGLLLFSVFFWIEIKVARKPLIPFDALSGDVSFVLGCVACGWAAFGIWIYYFIQFLQTQRSLSPLLSIAQASPLAISGALAAITTGGVIHRIGPDWVMFLSMLAFLTGNILVATAPVAQTYWAQIFVCTLVIPWGMDMSFPAGTLILSNAVRKEHQGMGASLVNTVVNYSISIGVGIAGTVEVHLKGGETSKEDELRGMRGALWLAVGLSGLGLGISVLFLGKGLLRGRSKKDGSLPPYSPSYSHEILPLRSPRSSFLKPPHPSRQIANDESRSKVLGARLTAPPSIILPIRTPTRHPGVSAGIDTFCISSRRVIGIGAAVVCGQDSVRVRARMIRCASRMAMLLRFLLAASLIRAVVPASVSINRQGWTATADSFHAGNEPSKAIDGDANSFWHSEYTPSDDPLPNWIIVDMKSTYNIHAISYTPRQDGVANGNIGAHRIETSTDGSNWGSPVAIGTYFNDVTTKKTTFVTKPARYVRITALSEAQGTGQQWTSCAEINVFHEVAYLSRSSWTVSADSEETSSENSPASNAIDGVAGTLWHTKYSGTASPLPHWFQIDAGAQTTTGVLSYLPRLSQTNGRIGNYSIQASNDSAAWTQVAAGIWPDDGIEKTASFASTARFFRLNAYSEAGNRGPWSSAGEINLLATTSAPYTPPASGKGLWTNTVDFPLVPVAAAMLPSGKLLLWSSFARDQFGGSNGYTQTAIFDPTTGDVTQRTVTNTQHDMFCPGISLDFAGRVVVTGGSNAARTSIYDPASDAWLSGPDMQVARGYQSTATCSDGRIFNIGGSWSGGEGGKNGEIYSPSGNSWALVQNALVSPMLTMDRGGVYRADNHAWLFGWRNGSVFQAGPSKAMNWYDTVGAGSVTGAGTRGDDGDAMNGNAVMYDALAGKILTAGGAANYQTDQARSNAYVITLGNPKTNPQVERVPNMAYERGFANGVVLPDGTVLVTGGQSWVEPFTDATAALTPELFDPETKTWTQLNPMANPRTYHSVAILLPDATVFQGGGGLCGDCGTNHFDAEIFVPPYLLNADGSRRTRPVISSVASSVKLGAQLSVTTGGAVSKFSLVRFGTATHTVDTDQRRIPLTPSGSGTSYTVTIPGDPGVALPGHWFLFAINAAGTPSIAKIIKVTS</sequence>
<evidence type="ECO:0000256" key="4">
    <source>
        <dbReference type="ARBA" id="ARBA00023136"/>
    </source>
</evidence>
<dbReference type="Pfam" id="PF09118">
    <property type="entry name" value="GO-like_E_set"/>
    <property type="match status" value="1"/>
</dbReference>
<feature type="transmembrane region" description="Helical" evidence="6">
    <location>
        <begin position="175"/>
        <end position="198"/>
    </location>
</feature>
<evidence type="ECO:0000256" key="5">
    <source>
        <dbReference type="SAM" id="MobiDB-lite"/>
    </source>
</evidence>
<feature type="transmembrane region" description="Helical" evidence="6">
    <location>
        <begin position="659"/>
        <end position="676"/>
    </location>
</feature>
<dbReference type="EMBL" id="ML987191">
    <property type="protein sequence ID" value="KAF2253724.1"/>
    <property type="molecule type" value="Genomic_DNA"/>
</dbReference>
<feature type="transmembrane region" description="Helical" evidence="6">
    <location>
        <begin position="519"/>
        <end position="540"/>
    </location>
</feature>
<feature type="domain" description="Major facilitator superfamily (MFS) profile" evidence="8">
    <location>
        <begin position="79"/>
        <end position="543"/>
    </location>
</feature>
<dbReference type="SMART" id="SM00231">
    <property type="entry name" value="FA58C"/>
    <property type="match status" value="1"/>
</dbReference>
<feature type="transmembrane region" description="Helical" evidence="6">
    <location>
        <begin position="148"/>
        <end position="169"/>
    </location>
</feature>
<dbReference type="InterPro" id="IPR014756">
    <property type="entry name" value="Ig_E-set"/>
</dbReference>
<keyword evidence="4 6" id="KW-0472">Membrane</keyword>
<dbReference type="PANTHER" id="PTHR42718:SF1">
    <property type="entry name" value="LOW AFFINITY AMMONIUM TRANSPORTER"/>
    <property type="match status" value="1"/>
</dbReference>
<feature type="transmembrane region" description="Helical" evidence="6">
    <location>
        <begin position="439"/>
        <end position="465"/>
    </location>
</feature>
<dbReference type="Proteomes" id="UP000800094">
    <property type="component" value="Unassembled WGS sequence"/>
</dbReference>
<feature type="domain" description="F5/8 type C" evidence="7">
    <location>
        <begin position="823"/>
        <end position="965"/>
    </location>
</feature>
<feature type="region of interest" description="Disordered" evidence="5">
    <location>
        <begin position="1"/>
        <end position="35"/>
    </location>
</feature>
<accession>A0A6A6ITD7</accession>
<dbReference type="PANTHER" id="PTHR42718">
    <property type="entry name" value="MAJOR FACILITATOR SUPERFAMILY MULTIDRUG TRANSPORTER MFSC"/>
    <property type="match status" value="1"/>
</dbReference>
<keyword evidence="2 6" id="KW-0812">Transmembrane</keyword>
<dbReference type="Gene3D" id="2.130.10.80">
    <property type="entry name" value="Galactose oxidase/kelch, beta-propeller"/>
    <property type="match status" value="1"/>
</dbReference>
<name>A0A6A6ITD7_9PLEO</name>
<feature type="transmembrane region" description="Helical" evidence="6">
    <location>
        <begin position="312"/>
        <end position="330"/>
    </location>
</feature>
<dbReference type="PROSITE" id="PS50850">
    <property type="entry name" value="MFS"/>
    <property type="match status" value="1"/>
</dbReference>
<dbReference type="InterPro" id="IPR036259">
    <property type="entry name" value="MFS_trans_sf"/>
</dbReference>
<dbReference type="SUPFAM" id="SSF49785">
    <property type="entry name" value="Galactose-binding domain-like"/>
    <property type="match status" value="2"/>
</dbReference>
<feature type="compositionally biased region" description="Basic and acidic residues" evidence="5">
    <location>
        <begin position="1"/>
        <end position="12"/>
    </location>
</feature>
<reference evidence="9" key="1">
    <citation type="journal article" date="2020" name="Stud. Mycol.">
        <title>101 Dothideomycetes genomes: a test case for predicting lifestyles and emergence of pathogens.</title>
        <authorList>
            <person name="Haridas S."/>
            <person name="Albert R."/>
            <person name="Binder M."/>
            <person name="Bloem J."/>
            <person name="Labutti K."/>
            <person name="Salamov A."/>
            <person name="Andreopoulos B."/>
            <person name="Baker S."/>
            <person name="Barry K."/>
            <person name="Bills G."/>
            <person name="Bluhm B."/>
            <person name="Cannon C."/>
            <person name="Castanera R."/>
            <person name="Culley D."/>
            <person name="Daum C."/>
            <person name="Ezra D."/>
            <person name="Gonzalez J."/>
            <person name="Henrissat B."/>
            <person name="Kuo A."/>
            <person name="Liang C."/>
            <person name="Lipzen A."/>
            <person name="Lutzoni F."/>
            <person name="Magnuson J."/>
            <person name="Mondo S."/>
            <person name="Nolan M."/>
            <person name="Ohm R."/>
            <person name="Pangilinan J."/>
            <person name="Park H.-J."/>
            <person name="Ramirez L."/>
            <person name="Alfaro M."/>
            <person name="Sun H."/>
            <person name="Tritt A."/>
            <person name="Yoshinaga Y."/>
            <person name="Zwiers L.-H."/>
            <person name="Turgeon B."/>
            <person name="Goodwin S."/>
            <person name="Spatafora J."/>
            <person name="Crous P."/>
            <person name="Grigoriev I."/>
        </authorList>
    </citation>
    <scope>NUCLEOTIDE SEQUENCE</scope>
    <source>
        <strain evidence="9">CBS 122368</strain>
    </source>
</reference>
<dbReference type="Pfam" id="PF07690">
    <property type="entry name" value="MFS_1"/>
    <property type="match status" value="1"/>
</dbReference>
<dbReference type="PROSITE" id="PS50022">
    <property type="entry name" value="FA58C_3"/>
    <property type="match status" value="2"/>
</dbReference>
<dbReference type="SUPFAM" id="SSF81296">
    <property type="entry name" value="E set domains"/>
    <property type="match status" value="1"/>
</dbReference>
<evidence type="ECO:0000313" key="9">
    <source>
        <dbReference type="EMBL" id="KAF2253724.1"/>
    </source>
</evidence>
<evidence type="ECO:0000256" key="2">
    <source>
        <dbReference type="ARBA" id="ARBA00022692"/>
    </source>
</evidence>
<dbReference type="SUPFAM" id="SSF50965">
    <property type="entry name" value="Galactose oxidase, central domain"/>
    <property type="match status" value="1"/>
</dbReference>
<dbReference type="Pfam" id="PF00754">
    <property type="entry name" value="F5_F8_type_C"/>
    <property type="match status" value="2"/>
</dbReference>
<feature type="transmembrane region" description="Helical" evidence="6">
    <location>
        <begin position="118"/>
        <end position="136"/>
    </location>
</feature>
<dbReference type="InterPro" id="IPR011701">
    <property type="entry name" value="MFS"/>
</dbReference>
<evidence type="ECO:0000256" key="6">
    <source>
        <dbReference type="SAM" id="Phobius"/>
    </source>
</evidence>
<feature type="domain" description="F5/8 type C" evidence="7">
    <location>
        <begin position="668"/>
        <end position="822"/>
    </location>
</feature>
<feature type="transmembrane region" description="Helical" evidence="6">
    <location>
        <begin position="281"/>
        <end position="300"/>
    </location>
</feature>
<dbReference type="Gene3D" id="2.60.120.260">
    <property type="entry name" value="Galactose-binding domain-like"/>
    <property type="match status" value="2"/>
</dbReference>
<evidence type="ECO:0000256" key="3">
    <source>
        <dbReference type="ARBA" id="ARBA00022989"/>
    </source>
</evidence>
<evidence type="ECO:0000259" key="8">
    <source>
        <dbReference type="PROSITE" id="PS50850"/>
    </source>
</evidence>
<evidence type="ECO:0000256" key="1">
    <source>
        <dbReference type="ARBA" id="ARBA00004141"/>
    </source>
</evidence>